<keyword evidence="4" id="KW-1185">Reference proteome</keyword>
<dbReference type="InterPro" id="IPR005330">
    <property type="entry name" value="MHYT_dom"/>
</dbReference>
<dbReference type="AlphaFoldDB" id="A0A433CWN7"/>
<keyword evidence="1" id="KW-0812">Transmembrane</keyword>
<dbReference type="Pfam" id="PF03707">
    <property type="entry name" value="MHYT"/>
    <property type="match status" value="2"/>
</dbReference>
<feature type="domain" description="MHYT" evidence="2">
    <location>
        <begin position="10"/>
        <end position="209"/>
    </location>
</feature>
<name>A0A433CWN7_9FUNG</name>
<evidence type="ECO:0000256" key="1">
    <source>
        <dbReference type="SAM" id="Phobius"/>
    </source>
</evidence>
<comment type="caution">
    <text evidence="3">The sequence shown here is derived from an EMBL/GenBank/DDBJ whole genome shotgun (WGS) entry which is preliminary data.</text>
</comment>
<dbReference type="Proteomes" id="UP000268093">
    <property type="component" value="Unassembled WGS sequence"/>
</dbReference>
<proteinExistence type="predicted"/>
<reference evidence="3 4" key="1">
    <citation type="journal article" date="2018" name="New Phytol.">
        <title>Phylogenomics of Endogonaceae and evolution of mycorrhizas within Mucoromycota.</title>
        <authorList>
            <person name="Chang Y."/>
            <person name="Desiro A."/>
            <person name="Na H."/>
            <person name="Sandor L."/>
            <person name="Lipzen A."/>
            <person name="Clum A."/>
            <person name="Barry K."/>
            <person name="Grigoriev I.V."/>
            <person name="Martin F.M."/>
            <person name="Stajich J.E."/>
            <person name="Smith M.E."/>
            <person name="Bonito G."/>
            <person name="Spatafora J.W."/>
        </authorList>
    </citation>
    <scope>NUCLEOTIDE SEQUENCE [LARGE SCALE GENOMIC DNA]</scope>
    <source>
        <strain evidence="3 4">GMNB39</strain>
    </source>
</reference>
<protein>
    <recommendedName>
        <fullName evidence="2">MHYT domain-containing protein</fullName>
    </recommendedName>
</protein>
<gene>
    <name evidence="3" type="ORF">BC936DRAFT_137791</name>
</gene>
<dbReference type="EMBL" id="RBNI01011954">
    <property type="protein sequence ID" value="RUP43000.1"/>
    <property type="molecule type" value="Genomic_DNA"/>
</dbReference>
<evidence type="ECO:0000259" key="2">
    <source>
        <dbReference type="PROSITE" id="PS50924"/>
    </source>
</evidence>
<feature type="transmembrane region" description="Helical" evidence="1">
    <location>
        <begin position="181"/>
        <end position="201"/>
    </location>
</feature>
<feature type="transmembrane region" description="Helical" evidence="1">
    <location>
        <begin position="42"/>
        <end position="62"/>
    </location>
</feature>
<keyword evidence="1" id="KW-1133">Transmembrane helix</keyword>
<organism evidence="3 4">
    <name type="scientific">Jimgerdemannia flammicorona</name>
    <dbReference type="NCBI Taxonomy" id="994334"/>
    <lineage>
        <taxon>Eukaryota</taxon>
        <taxon>Fungi</taxon>
        <taxon>Fungi incertae sedis</taxon>
        <taxon>Mucoromycota</taxon>
        <taxon>Mucoromycotina</taxon>
        <taxon>Endogonomycetes</taxon>
        <taxon>Endogonales</taxon>
        <taxon>Endogonaceae</taxon>
        <taxon>Jimgerdemannia</taxon>
    </lineage>
</organism>
<sequence length="781" mass="87251">MSTLEATQHFDLSIVALSYVISVLCAQTSLELLGRRTDSRGLYNWFLLIGAAFSMGAGSVWSMHFIGNNSLTLGYEEGRFQLVYASGFTLLSLAVSIACMALAFYFVGAAEKVQIKRILLGGFTAGSGICGMHYCGEFAIVFFTVEYQLHYVLASLVIGIAATTTALWIFFELRSRWEGGWYKRTTCAMIMGVAVCGMHYISMVGTRYYIPNKEIPPNPLISPYALVTIMTVIVVSGCAGLVVIAFLGHRGKDLVRKRARQIVLDMVIFDERGKVLVTSDGVLPMEDIDHELFAKNQDDEINVIMHPVFHRLFQTTCDWKTKPNPTELEHPLRTVMTEKQEFSESESHFICKFMDAAQQLSKSLKLSLSEMGILFDSVLNTGTIEDSMPAKHLLGYNQVIETVSVTPDSDETKQSDWALVKVEEAQNHSFQCLKNKGQHLFLVQKIGKGESVQRFTQHGYRFSDPAFISDVMGSKLSVPKDVMVEHFRDMWAYVTTGMNMGDAAEVSQRGGGVFVGLLMMVHGEKGQSEDLQIVVDKTKRYTLPLVEVRGEDVPDSRPALSNSEREYITAIFHKTLLDIAPVRQSPSSATFPSHLVSSHFTRAVEQATQNLINLTKLSQCAASKATLHPSIINLPPFGLTRSASQLLLFTCHVPTAEITSVINNNSDNKLRCIPWPIYESFWRTVSDNAQCESLTRRRVQLVSTVFSLPPPPRPGFRMQQRIGSSGRLVEKLSMDRASDSNIPMDDIFEEVVIEEPHVVTAVNRIFWLKEIVMEMCGIHLR</sequence>
<dbReference type="PROSITE" id="PS50924">
    <property type="entry name" value="MHYT"/>
    <property type="match status" value="1"/>
</dbReference>
<evidence type="ECO:0000313" key="3">
    <source>
        <dbReference type="EMBL" id="RUP43000.1"/>
    </source>
</evidence>
<dbReference type="PANTHER" id="PTHR35152:SF1">
    <property type="entry name" value="DOMAIN SIGNALLING PROTEIN, PUTATIVE (AFU_ORTHOLOGUE AFUA_5G11310)-RELATED"/>
    <property type="match status" value="1"/>
</dbReference>
<feature type="transmembrane region" description="Helical" evidence="1">
    <location>
        <begin position="12"/>
        <end position="30"/>
    </location>
</feature>
<evidence type="ECO:0000313" key="4">
    <source>
        <dbReference type="Proteomes" id="UP000268093"/>
    </source>
</evidence>
<accession>A0A433CWN7</accession>
<feature type="transmembrane region" description="Helical" evidence="1">
    <location>
        <begin position="221"/>
        <end position="248"/>
    </location>
</feature>
<dbReference type="PANTHER" id="PTHR35152">
    <property type="entry name" value="DOMAIN SIGNALLING PROTEIN, PUTATIVE (AFU_ORTHOLOGUE AFUA_5G11310)-RELATED"/>
    <property type="match status" value="1"/>
</dbReference>
<feature type="transmembrane region" description="Helical" evidence="1">
    <location>
        <begin position="82"/>
        <end position="106"/>
    </location>
</feature>
<dbReference type="OrthoDB" id="264015at2759"/>
<keyword evidence="1" id="KW-0472">Membrane</keyword>
<feature type="transmembrane region" description="Helical" evidence="1">
    <location>
        <begin position="149"/>
        <end position="169"/>
    </location>
</feature>
<feature type="transmembrane region" description="Helical" evidence="1">
    <location>
        <begin position="118"/>
        <end position="143"/>
    </location>
</feature>